<accession>A0A915JBA7</accession>
<dbReference type="AlphaFoldDB" id="A0A915JBA7"/>
<keyword evidence="3" id="KW-0813">Transport</keyword>
<keyword evidence="10" id="KW-1185">Reference proteome</keyword>
<proteinExistence type="predicted"/>
<dbReference type="Pfam" id="PF12755">
    <property type="entry name" value="Vac14_Fab1_bd"/>
    <property type="match status" value="1"/>
</dbReference>
<dbReference type="Pfam" id="PF18829">
    <property type="entry name" value="Importin_rep_6"/>
    <property type="match status" value="1"/>
</dbReference>
<dbReference type="Proteomes" id="UP000887565">
    <property type="component" value="Unplaced"/>
</dbReference>
<dbReference type="Pfam" id="PF18808">
    <property type="entry name" value="Importin_rep_4"/>
    <property type="match status" value="1"/>
</dbReference>
<keyword evidence="7" id="KW-0539">Nucleus</keyword>
<evidence type="ECO:0000313" key="11">
    <source>
        <dbReference type="WBParaSite" id="nRc.2.0.1.t23769-RA"/>
    </source>
</evidence>
<dbReference type="InterPro" id="IPR058584">
    <property type="entry name" value="IMB1_TNPO1-like_TPR"/>
</dbReference>
<comment type="subcellular location">
    <subcellularLocation>
        <location evidence="2">Cytoplasm</location>
    </subcellularLocation>
    <subcellularLocation>
        <location evidence="1">Nucleus</location>
    </subcellularLocation>
</comment>
<evidence type="ECO:0000256" key="1">
    <source>
        <dbReference type="ARBA" id="ARBA00004123"/>
    </source>
</evidence>
<keyword evidence="6" id="KW-0653">Protein transport</keyword>
<evidence type="ECO:0000259" key="9">
    <source>
        <dbReference type="Pfam" id="PF25780"/>
    </source>
</evidence>
<dbReference type="InterPro" id="IPR016024">
    <property type="entry name" value="ARM-type_fold"/>
</dbReference>
<evidence type="ECO:0000256" key="7">
    <source>
        <dbReference type="ARBA" id="ARBA00023242"/>
    </source>
</evidence>
<dbReference type="WBParaSite" id="nRc.2.0.1.t23769-RA">
    <property type="protein sequence ID" value="nRc.2.0.1.t23769-RA"/>
    <property type="gene ID" value="nRc.2.0.1.g23769"/>
</dbReference>
<sequence>MNQLNEFQLVVKQLLSVENDTRKAAEESYEQIDKSQRVQYLFLTAKTAEFDLENRQMCLVLLRRLLSNDWDELWKKWSSSDKLNFLNEILSACQSEPNETLRKRFCDIVAEIARNILDDDVNEKDTWQQILNFIFNCSKSEHSKLKEIALNIFENVPGIFGEEQHKYVDVAKEILHSGMNISNSLPIRIAAVRATSSFLCFNEGEKSVLKHLQGLMHDVVKVVVEASEKEESDTPLECLTEMAGAVPKTMRPHLNDIFTACLKIVSDVDKEDCYRQSALEVLTTLAESSAPMVRKDAARFIPDLIQQCLALMIEVEDEDDWDNVDEYEDEELDSNASVGETSLDRLACSLGGKSVLQPVLRLVQPMMHHGGQTFSNYKNWKHRYAGLMALSAIGEGCHQQMELVLDAVLTGVVVYLSDPHPRVRFAACTALGQMSTDFAPGLQKKYSEKVVPPLLTVLDNLQSPRVASNAAAALVNFSEDAPKSVVLSYLDKFMTKFQQVLQQSMIMMMEHKRKIVLEQIVTTIASVADTSEEGFARYYDGVMPTLKSILEHVDGPNLKLLRGKTIECVSLIGLAVGKEKFLPDANHVMQLLLKTQTELGSTTEDEDPQVSYMISAWTRMCRLLGRDFQQYLPIVMPTVMKTASFKPEVTILEGEEAQNVDTDDDWEFVKLGDQQSFGIKTSGLEDKATACDMLVCYARELKGAFADYVEDVTKLMVPLLKFYFHDGVRSAAAESLPFLLEAAKAKGPQFVVDMWKFVFPELLKAVELDPDNDVLVEHMASMARCIECLGVGCLGEQEIKQIIDVLDDRLKKHFEKTSERETMRKDEDYDEEVEHDLKADHEDDAMLLCKISDIFHTLFSVYREDFLPYFEVLLPHFVKLLDPRMPTPERQWGICFYDDAVEFGGAGAVKFLPTFLERMLSGLTDEAPEIRQAAAYGFGVMGMFGGNLYAQACAQAMPFLVKMIMEANSRSTESSTAATENAIAAVSKILKYNGSMLDVNGLIPVFVGWLPIWDDNEEIPHVYNYFCDLIEMNHAAVVGENHVNLPHLVKIMAQTFCKNKFTDSEELGKVAQRMCQIIRHVQSNPQMANACSTNLTEDECRALQEILGKC</sequence>
<dbReference type="PANTHER" id="PTHR10527">
    <property type="entry name" value="IMPORTIN BETA"/>
    <property type="match status" value="1"/>
</dbReference>
<dbReference type="GO" id="GO:0005634">
    <property type="term" value="C:nucleus"/>
    <property type="evidence" value="ECO:0007669"/>
    <property type="project" value="UniProtKB-SubCell"/>
</dbReference>
<dbReference type="SUPFAM" id="SSF48371">
    <property type="entry name" value="ARM repeat"/>
    <property type="match status" value="2"/>
</dbReference>
<keyword evidence="5" id="KW-0677">Repeat</keyword>
<dbReference type="Pfam" id="PF25574">
    <property type="entry name" value="TPR_IMB1"/>
    <property type="match status" value="1"/>
</dbReference>
<evidence type="ECO:0000256" key="2">
    <source>
        <dbReference type="ARBA" id="ARBA00004496"/>
    </source>
</evidence>
<evidence type="ECO:0000256" key="4">
    <source>
        <dbReference type="ARBA" id="ARBA00022490"/>
    </source>
</evidence>
<name>A0A915JBA7_ROMCU</name>
<evidence type="ECO:0000259" key="8">
    <source>
        <dbReference type="Pfam" id="PF25574"/>
    </source>
</evidence>
<evidence type="ECO:0000256" key="3">
    <source>
        <dbReference type="ARBA" id="ARBA00022448"/>
    </source>
</evidence>
<dbReference type="InterPro" id="IPR041653">
    <property type="entry name" value="Importin_rep_4"/>
</dbReference>
<dbReference type="InterPro" id="IPR040122">
    <property type="entry name" value="Importin_beta"/>
</dbReference>
<keyword evidence="4" id="KW-0963">Cytoplasm</keyword>
<dbReference type="InterPro" id="IPR041389">
    <property type="entry name" value="Importin_rep_6"/>
</dbReference>
<protein>
    <submittedName>
        <fullName evidence="11">Importin-5</fullName>
    </submittedName>
</protein>
<dbReference type="InterPro" id="IPR011989">
    <property type="entry name" value="ARM-like"/>
</dbReference>
<feature type="domain" description="IPO4/5-like TPR repeats" evidence="9">
    <location>
        <begin position="98"/>
        <end position="259"/>
    </location>
</feature>
<dbReference type="InterPro" id="IPR057672">
    <property type="entry name" value="TPR_IPO4/5"/>
</dbReference>
<evidence type="ECO:0000256" key="5">
    <source>
        <dbReference type="ARBA" id="ARBA00022737"/>
    </source>
</evidence>
<dbReference type="GO" id="GO:0006606">
    <property type="term" value="P:protein import into nucleus"/>
    <property type="evidence" value="ECO:0007669"/>
    <property type="project" value="InterPro"/>
</dbReference>
<dbReference type="GO" id="GO:0005737">
    <property type="term" value="C:cytoplasm"/>
    <property type="evidence" value="ECO:0007669"/>
    <property type="project" value="UniProtKB-SubCell"/>
</dbReference>
<dbReference type="OMA" id="PKRFVQE"/>
<dbReference type="Pfam" id="PF25780">
    <property type="entry name" value="TPR_IPO5"/>
    <property type="match status" value="1"/>
</dbReference>
<reference evidence="11" key="1">
    <citation type="submission" date="2022-11" db="UniProtKB">
        <authorList>
            <consortium name="WormBaseParasite"/>
        </authorList>
    </citation>
    <scope>IDENTIFICATION</scope>
</reference>
<feature type="domain" description="Importin subunit beta-1/Transportin-1-like TPR repeats" evidence="8">
    <location>
        <begin position="506"/>
        <end position="645"/>
    </location>
</feature>
<evidence type="ECO:0000313" key="10">
    <source>
        <dbReference type="Proteomes" id="UP000887565"/>
    </source>
</evidence>
<evidence type="ECO:0000256" key="6">
    <source>
        <dbReference type="ARBA" id="ARBA00022927"/>
    </source>
</evidence>
<dbReference type="Gene3D" id="1.25.10.10">
    <property type="entry name" value="Leucine-rich Repeat Variant"/>
    <property type="match status" value="1"/>
</dbReference>
<organism evidence="10 11">
    <name type="scientific">Romanomermis culicivorax</name>
    <name type="common">Nematode worm</name>
    <dbReference type="NCBI Taxonomy" id="13658"/>
    <lineage>
        <taxon>Eukaryota</taxon>
        <taxon>Metazoa</taxon>
        <taxon>Ecdysozoa</taxon>
        <taxon>Nematoda</taxon>
        <taxon>Enoplea</taxon>
        <taxon>Dorylaimia</taxon>
        <taxon>Mermithida</taxon>
        <taxon>Mermithoidea</taxon>
        <taxon>Mermithidae</taxon>
        <taxon>Romanomermis</taxon>
    </lineage>
</organism>